<feature type="coiled-coil region" evidence="4">
    <location>
        <begin position="818"/>
        <end position="920"/>
    </location>
</feature>
<feature type="coiled-coil region" evidence="4">
    <location>
        <begin position="1206"/>
        <end position="1233"/>
    </location>
</feature>
<feature type="compositionally biased region" description="Acidic residues" evidence="5">
    <location>
        <begin position="1988"/>
        <end position="2000"/>
    </location>
</feature>
<feature type="compositionally biased region" description="Low complexity" evidence="5">
    <location>
        <begin position="1902"/>
        <end position="1912"/>
    </location>
</feature>
<feature type="domain" description="NUA/TPR/MLP1-2-like" evidence="8">
    <location>
        <begin position="493"/>
        <end position="599"/>
    </location>
</feature>
<feature type="region of interest" description="Disordered" evidence="5">
    <location>
        <begin position="1506"/>
        <end position="1529"/>
    </location>
</feature>
<sequence length="2129" mass="239623">MPLFLSDDEFERIKISGDASAVVEKADSYIRDLFSNLETVKAEADAAAITAEQTCSLLEHKYLSLSSEFAALESRCTQLDSNLQQRVSELAQVQSDKHQLHLKFIEKDGEIERLSMEVKELKNSKRQVVELVGLKDAEISEKNATIKSYIDKITGSADRVAQREARLSELEAELVRCRANSDKLLQEKELIQKHNIWLNDELTAKVESLLQQRGRSAEMEAEFSMKLADMEKQYNECSTSLSRHKERVRELESKLESLHRELCSARDDASASEQRYSAEVSTVSRLADLYKESSEEWSKKAGDLEGVIKALETHLSQVESDYKDKLEKENVARKEAEKVSAELKEKLEKCEAELESSRRANEMDILPLSSFTTESFMYNANTNDNAGDNLAIVPHVPAGISGTALAASLLREGWSLAKMYARYQEAADALQHEQLGRKQTQAILERVLLEIEEKASVILDEREEHERMAEAYAFMNQKLQQSLSEQANIEKLIRELKADLKKRERENNYAQKEIKDLQTQVALLLKECRDVQLRCGLKSHDYMGEDIAVPLSESDDESGTQKVISENLLSIKDIKGLVEQNAKLRSLVRSFSDDIENKEHQLKEQYEEELQKHKEEAASRVSAVLQRAEEQGQMIESLHSSVAMYRRLYEEEHRMRSSQSQSTEALPTDGRKDFMLLLEGSQEATKKVQEQTSERVRCLEDELASRKAEIISLRSERDKFALEANFAQEKLERFMKEYDHQREEMNGVLARNIEFSQLIVDYQKKLRANAESVNAAEELSRKLNMESSILKREKDLLVNSEKRAHAEVQDLSQRVYRLQATLDTIQSTEQAREETRAEERKKQEEYIKQIEREWAEAKEELQEERNNVRTLSLDREHTIKDAMRQVENMGKELAAALQAVTAAEARAAVSEARYADLERTMKSPEGKAAEQDGGVKPSSAGDILGDAKEEIERLKAEAQASKDHMLQYKSIAEVNEAALKQMESAHDNFKNEAEQMKKTLEAEIQSLRDRVHELDKESSLKIEEAASAAAQKDEALASAFTEINRLKEETSNKISQLGALEVQVTVLKDDLEREHQRAVASQGNYERQVILQSETIQELTKTSQALASLQEEASELRKTVAAYQSENCELKAKWDVEKLEMEKSQSEVAKKYDEVNEQNKILHCQLEAMHMKLAGKDGDVSFPGTSADSQSDAGLQSVVSYLRRSKEIAETEISLLKQEKLRLQSQLERALKSSEEADASLSAERANSRNKMFTEDEFKALKLQVSEMNLLRESNMQLREENKYNFEECQKMREVVQNAKVEAENMQNLLRERELESEALRKEIELQRNEKECLERRVSDLVERSKNIDLEDYNRLRSEVEQLQVSLREKNVVIEEMRKHVSQKEEAAAKLEQDLSRSKLELTERENRLSQVEASLKSDTDRQKKIVAPFKRKIDMLLREKEALSKEKESLLKEKDLLLKEKESLIKERESLAKEKDSLTKEKELLFKEKEELSKEKQAVFKQLEDLRQEKKSTGDTPVDPAMREKEKEKDARIQILENTVGRLREDNKKEKDKRVNIEKIIAAKVKSVDQERKKFENEHVKHKEALRKISDELEKLKHAKDSLPEGSSAVQLLSGATLDDLASAYVLAIENFERKAHSVFNDVGSQASVTNALATDATPSVVGSLQALPAEVPSMISSMAPATGPPTKVTEQTEKRVLVPKSSVETRKTGRKLVRRIFKSEEPQRDVEMSESDGKNVGKLSLAQEVATQSTVPVSNEPPIRKRPASPSPSPSELQEESVLPGDSSSDLPEPALKRSKGLDTVQEDVQASFAAMENVETVPTVEDLLDAAADLPQGLIEEASDFGKDDFETFQALGKEPGESYNTDDEKPADKQRDSDMVDEENVGKPIDADTTLDEVSNLQAEQDAQQQMADDTEREEGEMLPEGSDLDGGDDTAIMESQDASEVHLEHSTVASISSPAPNDDDPLAAVNVEVNETNSPEILTTNEQSEEGELAEDVAEESDKSTDGNDQVVGDADHTSEATSGVAEGNMISMESSVTREDGSNMMSGQEATQPSHVRASSTTINLLERAKERAAARLGRSPAPASTSGSASAPSTAGRRGRGVGPTTRSRGARGTRGGRRQMSGDQS</sequence>
<evidence type="ECO:0000259" key="7">
    <source>
        <dbReference type="Pfam" id="PF25481"/>
    </source>
</evidence>
<evidence type="ECO:0000259" key="8">
    <source>
        <dbReference type="Pfam" id="PF25785"/>
    </source>
</evidence>
<feature type="coiled-coil region" evidence="4">
    <location>
        <begin position="944"/>
        <end position="1126"/>
    </location>
</feature>
<keyword evidence="3" id="KW-0539">Nucleus</keyword>
<dbReference type="Pfam" id="PF25481">
    <property type="entry name" value="Nucleoprot-TPR"/>
    <property type="match status" value="1"/>
</dbReference>
<feature type="coiled-coil region" evidence="4">
    <location>
        <begin position="160"/>
        <end position="187"/>
    </location>
</feature>
<feature type="compositionally biased region" description="Basic and acidic residues" evidence="5">
    <location>
        <begin position="1719"/>
        <end position="1737"/>
    </location>
</feature>
<organism evidence="9 10">
    <name type="scientific">Beta vulgaris subsp. vulgaris</name>
    <name type="common">Beet</name>
    <dbReference type="NCBI Taxonomy" id="3555"/>
    <lineage>
        <taxon>Eukaryota</taxon>
        <taxon>Viridiplantae</taxon>
        <taxon>Streptophyta</taxon>
        <taxon>Embryophyta</taxon>
        <taxon>Tracheophyta</taxon>
        <taxon>Spermatophyta</taxon>
        <taxon>Magnoliopsida</taxon>
        <taxon>eudicotyledons</taxon>
        <taxon>Gunneridae</taxon>
        <taxon>Pentapetalae</taxon>
        <taxon>Caryophyllales</taxon>
        <taxon>Chenopodiaceae</taxon>
        <taxon>Betoideae</taxon>
        <taxon>Beta</taxon>
    </lineage>
</organism>
<protein>
    <submittedName>
        <fullName evidence="9">Uncharacterized protein</fullName>
    </submittedName>
</protein>
<feature type="coiled-coil region" evidence="4">
    <location>
        <begin position="696"/>
        <end position="744"/>
    </location>
</feature>
<evidence type="ECO:0000313" key="9">
    <source>
        <dbReference type="EMBL" id="KMS96597.1"/>
    </source>
</evidence>
<dbReference type="GO" id="GO:0017056">
    <property type="term" value="F:structural constituent of nuclear pore"/>
    <property type="evidence" value="ECO:0007669"/>
    <property type="project" value="TreeGrafter"/>
</dbReference>
<feature type="region of interest" description="Disordered" evidence="5">
    <location>
        <begin position="920"/>
        <end position="942"/>
    </location>
</feature>
<dbReference type="Proteomes" id="UP000035740">
    <property type="component" value="Unassembled WGS sequence"/>
</dbReference>
<feature type="region of interest" description="Disordered" evidence="5">
    <location>
        <begin position="1841"/>
        <end position="2129"/>
    </location>
</feature>
<feature type="coiled-coil region" evidence="4">
    <location>
        <begin position="1534"/>
        <end position="1600"/>
    </location>
</feature>
<dbReference type="InterPro" id="IPR057974">
    <property type="entry name" value="NUA/TPR/MLP1-2-like_dom"/>
</dbReference>
<evidence type="ECO:0000259" key="6">
    <source>
        <dbReference type="Pfam" id="PF07926"/>
    </source>
</evidence>
<reference evidence="9 10" key="1">
    <citation type="journal article" date="2014" name="Nature">
        <title>The genome of the recently domesticated crop plant sugar beet (Beta vulgaris).</title>
        <authorList>
            <person name="Dohm J.C."/>
            <person name="Minoche A.E."/>
            <person name="Holtgrawe D."/>
            <person name="Capella-Gutierrez S."/>
            <person name="Zakrzewski F."/>
            <person name="Tafer H."/>
            <person name="Rupp O."/>
            <person name="Sorensen T.R."/>
            <person name="Stracke R."/>
            <person name="Reinhardt R."/>
            <person name="Goesmann A."/>
            <person name="Kraft T."/>
            <person name="Schulz B."/>
            <person name="Stadler P.F."/>
            <person name="Schmidt T."/>
            <person name="Gabaldon T."/>
            <person name="Lehrach H."/>
            <person name="Weisshaar B."/>
            <person name="Himmelbauer H."/>
        </authorList>
    </citation>
    <scope>NUCLEOTIDE SEQUENCE [LARGE SCALE GENOMIC DNA]</scope>
    <source>
        <tissue evidence="9">Taproot</tissue>
    </source>
</reference>
<comment type="subcellular location">
    <subcellularLocation>
        <location evidence="1">Nucleus</location>
    </subcellularLocation>
</comment>
<dbReference type="Pfam" id="PF25785">
    <property type="entry name" value="TPR"/>
    <property type="match status" value="1"/>
</dbReference>
<dbReference type="OMA" id="HAQQNYE"/>
<proteinExistence type="predicted"/>
<evidence type="ECO:0000256" key="4">
    <source>
        <dbReference type="SAM" id="Coils"/>
    </source>
</evidence>
<dbReference type="Pfam" id="PF07926">
    <property type="entry name" value="TPR_MLP1_2"/>
    <property type="match status" value="1"/>
</dbReference>
<feature type="domain" description="Nucleoprotein TPR/MLP1-2" evidence="6">
    <location>
        <begin position="1042"/>
        <end position="1169"/>
    </location>
</feature>
<dbReference type="eggNOG" id="KOG4674">
    <property type="taxonomic scope" value="Eukaryota"/>
</dbReference>
<keyword evidence="2 4" id="KW-0175">Coiled coil</keyword>
<dbReference type="EMBL" id="KQ090368">
    <property type="protein sequence ID" value="KMS96597.1"/>
    <property type="molecule type" value="Genomic_DNA"/>
</dbReference>
<dbReference type="InterPro" id="IPR057577">
    <property type="entry name" value="Nucleoprot-TPR/MLP1_dom"/>
</dbReference>
<evidence type="ECO:0000313" key="10">
    <source>
        <dbReference type="Proteomes" id="UP000035740"/>
    </source>
</evidence>
<feature type="compositionally biased region" description="Basic residues" evidence="5">
    <location>
        <begin position="2112"/>
        <end position="2121"/>
    </location>
</feature>
<feature type="domain" description="Nucleoprotein TPR/MPL1" evidence="7">
    <location>
        <begin position="172"/>
        <end position="251"/>
    </location>
</feature>
<feature type="coiled-coil region" evidence="4">
    <location>
        <begin position="1289"/>
        <end position="1408"/>
    </location>
</feature>
<feature type="coiled-coil region" evidence="4">
    <location>
        <begin position="588"/>
        <end position="623"/>
    </location>
</feature>
<name>A0A0J8B9R6_BETVV</name>
<evidence type="ECO:0000256" key="5">
    <source>
        <dbReference type="SAM" id="MobiDB-lite"/>
    </source>
</evidence>
<dbReference type="Gene3D" id="1.10.287.1490">
    <property type="match status" value="1"/>
</dbReference>
<dbReference type="GO" id="GO:0005643">
    <property type="term" value="C:nuclear pore"/>
    <property type="evidence" value="ECO:0007669"/>
    <property type="project" value="TreeGrafter"/>
</dbReference>
<feature type="compositionally biased region" description="Basic and acidic residues" evidence="5">
    <location>
        <begin position="920"/>
        <end position="930"/>
    </location>
</feature>
<dbReference type="OrthoDB" id="343070at2759"/>
<evidence type="ECO:0000256" key="3">
    <source>
        <dbReference type="ARBA" id="ARBA00023242"/>
    </source>
</evidence>
<feature type="region of interest" description="Disordered" evidence="5">
    <location>
        <begin position="1677"/>
        <end position="1801"/>
    </location>
</feature>
<dbReference type="KEGG" id="bvg:104883026"/>
<dbReference type="GO" id="GO:0006406">
    <property type="term" value="P:mRNA export from nucleus"/>
    <property type="evidence" value="ECO:0007669"/>
    <property type="project" value="TreeGrafter"/>
</dbReference>
<dbReference type="GO" id="GO:0006606">
    <property type="term" value="P:protein import into nucleus"/>
    <property type="evidence" value="ECO:0007669"/>
    <property type="project" value="InterPro"/>
</dbReference>
<keyword evidence="10" id="KW-1185">Reference proteome</keyword>
<feature type="compositionally biased region" description="Acidic residues" evidence="5">
    <location>
        <begin position="1913"/>
        <end position="1933"/>
    </location>
</feature>
<feature type="compositionally biased region" description="Polar residues" evidence="5">
    <location>
        <begin position="1974"/>
        <end position="1987"/>
    </location>
</feature>
<accession>A0A0J8B9R6</accession>
<feature type="coiled-coil region" evidence="4">
    <location>
        <begin position="227"/>
        <end position="261"/>
    </location>
</feature>
<feature type="coiled-coil region" evidence="4">
    <location>
        <begin position="308"/>
        <end position="360"/>
    </location>
</feature>
<feature type="compositionally biased region" description="Polar residues" evidence="5">
    <location>
        <begin position="2045"/>
        <end position="2066"/>
    </location>
</feature>
<feature type="compositionally biased region" description="Low complexity" evidence="5">
    <location>
        <begin position="2077"/>
        <end position="2099"/>
    </location>
</feature>
<feature type="compositionally biased region" description="Basic and acidic residues" evidence="5">
    <location>
        <begin position="1866"/>
        <end position="1878"/>
    </location>
</feature>
<feature type="coiled-coil region" evidence="4">
    <location>
        <begin position="448"/>
        <end position="534"/>
    </location>
</feature>
<dbReference type="PANTHER" id="PTHR18898">
    <property type="entry name" value="NUCLEOPROTEIN TPR-RELATED"/>
    <property type="match status" value="1"/>
</dbReference>
<evidence type="ECO:0000256" key="2">
    <source>
        <dbReference type="ARBA" id="ARBA00023054"/>
    </source>
</evidence>
<gene>
    <name evidence="9" type="ORF">BVRB_8g201670</name>
</gene>
<dbReference type="InterPro" id="IPR012929">
    <property type="entry name" value="Nucleoprot-TPR/MLP1-2_dom"/>
</dbReference>
<dbReference type="Gramene" id="KMS96597">
    <property type="protein sequence ID" value="KMS96597"/>
    <property type="gene ID" value="BVRB_8g201670"/>
</dbReference>
<dbReference type="PANTHER" id="PTHR18898:SF2">
    <property type="entry name" value="NUCLEOPROTEIN TPR"/>
    <property type="match status" value="1"/>
</dbReference>
<evidence type="ECO:0000256" key="1">
    <source>
        <dbReference type="ARBA" id="ARBA00004123"/>
    </source>
</evidence>